<dbReference type="EMBL" id="CM001233">
    <property type="protein sequence ID" value="EHA51684.1"/>
    <property type="molecule type" value="Genomic_DNA"/>
</dbReference>
<dbReference type="AlphaFoldDB" id="G4N268"/>
<organism evidence="2 3">
    <name type="scientific">Pyricularia oryzae (strain 70-15 / ATCC MYA-4617 / FGSC 8958)</name>
    <name type="common">Rice blast fungus</name>
    <name type="synonym">Magnaporthe oryzae</name>
    <dbReference type="NCBI Taxonomy" id="242507"/>
    <lineage>
        <taxon>Eukaryota</taxon>
        <taxon>Fungi</taxon>
        <taxon>Dikarya</taxon>
        <taxon>Ascomycota</taxon>
        <taxon>Pezizomycotina</taxon>
        <taxon>Sordariomycetes</taxon>
        <taxon>Sordariomycetidae</taxon>
        <taxon>Magnaporthales</taxon>
        <taxon>Pyriculariaceae</taxon>
        <taxon>Pyricularia</taxon>
    </lineage>
</organism>
<evidence type="ECO:0000313" key="2">
    <source>
        <dbReference type="EMBL" id="EHA51684.1"/>
    </source>
</evidence>
<dbReference type="RefSeq" id="XP_003711491.1">
    <property type="nucleotide sequence ID" value="XM_003711443.1"/>
</dbReference>
<sequence length="115" mass="12890">MASNHNRVRLNNNRHQRKLLLLRSADLRRGADERAPGATRPKHHGQARLEAREQSRLEEVARLVPYEVVVEVVECAEDGDDYAAGERATGCQCAVRKQGVFGDWSGLQSKATKRT</sequence>
<keyword evidence="3" id="KW-1185">Reference proteome</keyword>
<dbReference type="InParanoid" id="G4N268"/>
<dbReference type="VEuPathDB" id="FungiDB:MGG_16658"/>
<dbReference type="Proteomes" id="UP000009058">
    <property type="component" value="Chromosome 3"/>
</dbReference>
<accession>G4N268</accession>
<proteinExistence type="predicted"/>
<gene>
    <name evidence="2" type="ORF">MGG_16658</name>
</gene>
<name>G4N268_PYRO7</name>
<dbReference type="KEGG" id="mgr:MGG_16658"/>
<reference key="2">
    <citation type="submission" date="2011-05" db="EMBL/GenBank/DDBJ databases">
        <title>The Genome Sequence of Magnaporthe oryzae 70-15.</title>
        <authorList>
            <consortium name="The Broad Institute Genome Sequencing Platform"/>
            <person name="Ma L.-J."/>
            <person name="Dead R."/>
            <person name="Young S.K."/>
            <person name="Zeng Q."/>
            <person name="Gargeya S."/>
            <person name="Fitzgerald M."/>
            <person name="Haas B."/>
            <person name="Abouelleil A."/>
            <person name="Alvarado L."/>
            <person name="Arachchi H.M."/>
            <person name="Berlin A."/>
            <person name="Brown A."/>
            <person name="Chapman S.B."/>
            <person name="Chen Z."/>
            <person name="Dunbar C."/>
            <person name="Freedman E."/>
            <person name="Gearin G."/>
            <person name="Gellesch M."/>
            <person name="Goldberg J."/>
            <person name="Griggs A."/>
            <person name="Gujja S."/>
            <person name="Heiman D."/>
            <person name="Howarth C."/>
            <person name="Larson L."/>
            <person name="Lui A."/>
            <person name="MacDonald P.J.P."/>
            <person name="Mehta T."/>
            <person name="Montmayeur A."/>
            <person name="Murphy C."/>
            <person name="Neiman D."/>
            <person name="Pearson M."/>
            <person name="Priest M."/>
            <person name="Roberts A."/>
            <person name="Saif S."/>
            <person name="Shea T."/>
            <person name="Shenoy N."/>
            <person name="Sisk P."/>
            <person name="Stolte C."/>
            <person name="Sykes S."/>
            <person name="Yandava C."/>
            <person name="Wortman J."/>
            <person name="Nusbaum C."/>
            <person name="Birren B."/>
        </authorList>
    </citation>
    <scope>NUCLEOTIDE SEQUENCE</scope>
    <source>
        <strain>70-15</strain>
    </source>
</reference>
<reference evidence="2 3" key="1">
    <citation type="journal article" date="2005" name="Nature">
        <title>The genome sequence of the rice blast fungus Magnaporthe grisea.</title>
        <authorList>
            <person name="Dean R.A."/>
            <person name="Talbot N.J."/>
            <person name="Ebbole D.J."/>
            <person name="Farman M.L."/>
            <person name="Mitchell T.K."/>
            <person name="Orbach M.J."/>
            <person name="Thon M."/>
            <person name="Kulkarni R."/>
            <person name="Xu J.R."/>
            <person name="Pan H."/>
            <person name="Read N.D."/>
            <person name="Lee Y.H."/>
            <person name="Carbone I."/>
            <person name="Brown D."/>
            <person name="Oh Y.Y."/>
            <person name="Donofrio N."/>
            <person name="Jeong J.S."/>
            <person name="Soanes D.M."/>
            <person name="Djonovic S."/>
            <person name="Kolomiets E."/>
            <person name="Rehmeyer C."/>
            <person name="Li W."/>
            <person name="Harding M."/>
            <person name="Kim S."/>
            <person name="Lebrun M.H."/>
            <person name="Bohnert H."/>
            <person name="Coughlan S."/>
            <person name="Butler J."/>
            <person name="Calvo S."/>
            <person name="Ma L.J."/>
            <person name="Nicol R."/>
            <person name="Purcell S."/>
            <person name="Nusbaum C."/>
            <person name="Galagan J.E."/>
            <person name="Birren B.W."/>
        </authorList>
    </citation>
    <scope>NUCLEOTIDE SEQUENCE [LARGE SCALE GENOMIC DNA]</scope>
    <source>
        <strain evidence="3">70-15 / ATCC MYA-4617 / FGSC 8958</strain>
    </source>
</reference>
<evidence type="ECO:0000313" key="3">
    <source>
        <dbReference type="Proteomes" id="UP000009058"/>
    </source>
</evidence>
<feature type="region of interest" description="Disordered" evidence="1">
    <location>
        <begin position="28"/>
        <end position="49"/>
    </location>
</feature>
<protein>
    <submittedName>
        <fullName evidence="2">Uncharacterized protein</fullName>
    </submittedName>
</protein>
<evidence type="ECO:0000256" key="1">
    <source>
        <dbReference type="SAM" id="MobiDB-lite"/>
    </source>
</evidence>
<dbReference type="HOGENOM" id="CLU_2109516_0_0_1"/>
<dbReference type="GeneID" id="12987066"/>